<feature type="transmembrane region" description="Helical" evidence="1">
    <location>
        <begin position="108"/>
        <end position="130"/>
    </location>
</feature>
<feature type="transmembrane region" description="Helical" evidence="1">
    <location>
        <begin position="169"/>
        <end position="186"/>
    </location>
</feature>
<dbReference type="InterPro" id="IPR029063">
    <property type="entry name" value="SAM-dependent_MTases_sf"/>
</dbReference>
<keyword evidence="1" id="KW-0812">Transmembrane</keyword>
<dbReference type="Gene3D" id="3.40.50.150">
    <property type="entry name" value="Vaccinia Virus protein VP39"/>
    <property type="match status" value="1"/>
</dbReference>
<protein>
    <submittedName>
        <fullName evidence="2">MFS transporter</fullName>
    </submittedName>
</protein>
<feature type="transmembrane region" description="Helical" evidence="1">
    <location>
        <begin position="759"/>
        <end position="777"/>
    </location>
</feature>
<evidence type="ECO:0000313" key="3">
    <source>
        <dbReference type="Proteomes" id="UP000777265"/>
    </source>
</evidence>
<name>A0A971M5I5_9BACT</name>
<feature type="transmembrane region" description="Helical" evidence="1">
    <location>
        <begin position="642"/>
        <end position="662"/>
    </location>
</feature>
<feature type="transmembrane region" description="Helical" evidence="1">
    <location>
        <begin position="193"/>
        <end position="213"/>
    </location>
</feature>
<feature type="transmembrane region" description="Helical" evidence="1">
    <location>
        <begin position="9"/>
        <end position="28"/>
    </location>
</feature>
<reference evidence="2" key="1">
    <citation type="journal article" date="2020" name="Biotechnol. Biofuels">
        <title>New insights from the biogas microbiome by comprehensive genome-resolved metagenomics of nearly 1600 species originating from multiple anaerobic digesters.</title>
        <authorList>
            <person name="Campanaro S."/>
            <person name="Treu L."/>
            <person name="Rodriguez-R L.M."/>
            <person name="Kovalovszki A."/>
            <person name="Ziels R.M."/>
            <person name="Maus I."/>
            <person name="Zhu X."/>
            <person name="Kougias P.G."/>
            <person name="Basile A."/>
            <person name="Luo G."/>
            <person name="Schluter A."/>
            <person name="Konstantinidis K.T."/>
            <person name="Angelidaki I."/>
        </authorList>
    </citation>
    <scope>NUCLEOTIDE SEQUENCE</scope>
    <source>
        <strain evidence="2">AS06rmzACSIP_7</strain>
    </source>
</reference>
<feature type="transmembrane region" description="Helical" evidence="1">
    <location>
        <begin position="698"/>
        <end position="720"/>
    </location>
</feature>
<proteinExistence type="predicted"/>
<dbReference type="AlphaFoldDB" id="A0A971M5I5"/>
<feature type="transmembrane region" description="Helical" evidence="1">
    <location>
        <begin position="34"/>
        <end position="57"/>
    </location>
</feature>
<organism evidence="2 3">
    <name type="scientific">Syntrophorhabdus aromaticivorans</name>
    <dbReference type="NCBI Taxonomy" id="328301"/>
    <lineage>
        <taxon>Bacteria</taxon>
        <taxon>Pseudomonadati</taxon>
        <taxon>Thermodesulfobacteriota</taxon>
        <taxon>Syntrophorhabdia</taxon>
        <taxon>Syntrophorhabdales</taxon>
        <taxon>Syntrophorhabdaceae</taxon>
        <taxon>Syntrophorhabdus</taxon>
    </lineage>
</organism>
<reference evidence="2" key="2">
    <citation type="submission" date="2020-01" db="EMBL/GenBank/DDBJ databases">
        <authorList>
            <person name="Campanaro S."/>
        </authorList>
    </citation>
    <scope>NUCLEOTIDE SEQUENCE</scope>
    <source>
        <strain evidence="2">AS06rmzACSIP_7</strain>
    </source>
</reference>
<evidence type="ECO:0000313" key="2">
    <source>
        <dbReference type="EMBL" id="NLW35496.1"/>
    </source>
</evidence>
<accession>A0A971M5I5</accession>
<evidence type="ECO:0000256" key="1">
    <source>
        <dbReference type="SAM" id="Phobius"/>
    </source>
</evidence>
<dbReference type="SUPFAM" id="SSF53335">
    <property type="entry name" value="S-adenosyl-L-methionine-dependent methyltransferases"/>
    <property type="match status" value="1"/>
</dbReference>
<dbReference type="EMBL" id="JAAYEE010000135">
    <property type="protein sequence ID" value="NLW35496.1"/>
    <property type="molecule type" value="Genomic_DNA"/>
</dbReference>
<feature type="transmembrane region" description="Helical" evidence="1">
    <location>
        <begin position="142"/>
        <end position="163"/>
    </location>
</feature>
<gene>
    <name evidence="2" type="ORF">GXY80_08470</name>
</gene>
<feature type="transmembrane region" description="Helical" evidence="1">
    <location>
        <begin position="77"/>
        <end position="96"/>
    </location>
</feature>
<keyword evidence="1" id="KW-1133">Transmembrane helix</keyword>
<feature type="transmembrane region" description="Helical" evidence="1">
    <location>
        <begin position="569"/>
        <end position="592"/>
    </location>
</feature>
<sequence length="781" mass="86692">MRFRYANRLIFFASLSVLAFEITLIRIFSITLSYHYASVIISISMAGLVLGGLLVYFRGNDPLRSASSTPVFLTRCCLALSFSFPALFFFISLIPLDHYRILWENRQILYLGLFILACALPFFIYGIIISSSLAAWREKANIVYAFDLLGAAGGVLLAVILLNRLKVEYILVVSSFAAGAAALWGLKRTTLHVVFLLVLLVSCGPLMLGTRTLPVSPYKGLMQALREDDSKLLATFNSSHSQLDLFTNPRMRLAPGLSLAYTEPVPGGEGIALDGEIVGVAIDEKQLASYRFFAFMPSALPYLLRKPESVVVVGCRSGLDVLQPYYFGASEVMKAEKDLSLFRFMQTHYGPDSLYSRSLRYTSGRNLVQGMPEKADIIVVPRAGFFPAGAFGLQEDYDMTVEALKAYLSHLKPDGLLLIQLFLLPPPRYEARLMNNVSAALAGTDKGGITGRLVVYRSWDTINFLVKKGVFSLAELKKIRQFLTSRQFEMVYPDTQEKERFITGLDYKGLFAKLADKGQQRPFMEGYAFDIRPATDDRPFFHYFLKVNTIQTIYAMTGRKWAYFIHEGMFLPFVLVFLVLLALLVFAATLLASRGTLQQSKIPGSPRLLSGRLWYFALIGISFMFVEVFFIHRLILPFDSPATAFSITVVTILLSSGLGSVASGYMRGKKLFRVMALAPLSIAACFLFFERIGQSACAFAPLIPLGIMLGFFFPTGMRFLTARDDGSVPLAYAFNGAASVIAAPLASVMAVAWGLRMLLLISAILYCIALFIMRGRLPGRP</sequence>
<comment type="caution">
    <text evidence="2">The sequence shown here is derived from an EMBL/GenBank/DDBJ whole genome shotgun (WGS) entry which is preliminary data.</text>
</comment>
<feature type="transmembrane region" description="Helical" evidence="1">
    <location>
        <begin position="613"/>
        <end position="636"/>
    </location>
</feature>
<feature type="transmembrane region" description="Helical" evidence="1">
    <location>
        <begin position="674"/>
        <end position="692"/>
    </location>
</feature>
<feature type="transmembrane region" description="Helical" evidence="1">
    <location>
        <begin position="732"/>
        <end position="753"/>
    </location>
</feature>
<dbReference type="Proteomes" id="UP000777265">
    <property type="component" value="Unassembled WGS sequence"/>
</dbReference>
<keyword evidence="1" id="KW-0472">Membrane</keyword>